<dbReference type="EMBL" id="CAJNNW010032928">
    <property type="protein sequence ID" value="CAE8716240.1"/>
    <property type="molecule type" value="Genomic_DNA"/>
</dbReference>
<reference evidence="2" key="1">
    <citation type="submission" date="2021-02" db="EMBL/GenBank/DDBJ databases">
        <authorList>
            <person name="Dougan E. K."/>
            <person name="Rhodes N."/>
            <person name="Thang M."/>
            <person name="Chan C."/>
        </authorList>
    </citation>
    <scope>NUCLEOTIDE SEQUENCE</scope>
</reference>
<comment type="caution">
    <text evidence="2">The sequence shown here is derived from an EMBL/GenBank/DDBJ whole genome shotgun (WGS) entry which is preliminary data.</text>
</comment>
<organism evidence="2 3">
    <name type="scientific">Polarella glacialis</name>
    <name type="common">Dinoflagellate</name>
    <dbReference type="NCBI Taxonomy" id="89957"/>
    <lineage>
        <taxon>Eukaryota</taxon>
        <taxon>Sar</taxon>
        <taxon>Alveolata</taxon>
        <taxon>Dinophyceae</taxon>
        <taxon>Suessiales</taxon>
        <taxon>Suessiaceae</taxon>
        <taxon>Polarella</taxon>
    </lineage>
</organism>
<feature type="region of interest" description="Disordered" evidence="1">
    <location>
        <begin position="1940"/>
        <end position="2017"/>
    </location>
</feature>
<sequence length="2036" mass="226859">MSSQRALKASCFALWLAAIKEEREIRESQLEQGVRRSNMAASAVTGLSQANASALLHFCWAFWCRAVDVSRWEHVGELQKQAVGTQQRQYDRAIACWADCSDRSLKAACLNHWSLARQHIKARRETELRRSQSAAAALLRLSQATGACVLQGLLSAWHSLALKARSVDLRSAALGVLAQSSDRSLRCACFAAWAKRVLADRSARRNQARTSTAAASALTRLVQADLSALQRLCLSTWCSEARASGGRRLASLRQDQGLSCLALTSGRAVRRRCFLAWLTVTELGCAAKKLDMKYDHALAAWAQSSQRTSERLCVWAWRFMLIEKRAAAAALVRVWRARDDACLDSCMAAWCRVVADTRRSTREAEHHRVVTMQNKRYATTLSCWVQSMTLAIKMGSFAEWIVFAQQGILMRKAQAEERQRRSSTMDIFLQGLTAEASRSSALHSCWAAWTSGVESSRQQRRAVLERLRRSQVAMEVLEKLFHADARAAVSSCWNAWLRVLREAIQETGDAQRGQSLSLKQRQYDRALACWAHSSRKVLRRSCWTAWVLQVQHRRDERVERARRAHVTAATVEKMCRAEATVTLRAGWLAWVAIARETLQEAVDTQQQTAITWHRRQYDLTLACWAHSADRALKKACITAWLQDTKESQARQVDKLRRFSAALSAVSRLGEANDQTFLHVCWVVWCSAVQDGRIAAVSADQAKLALRFRVRNTRILFCWSVSSQRMLRASCFAAWRSSAQEGRETLTAQLEEMARRSSMAATAVTGLSQMNTFALVCVCWATWCRVLDNAQREALESQQQQAVSQQKKLYERAMACWSQSSERACKKSCLAAWIQCVADSKALQQERIRSSTAAVSAMSTLGQANDGTLQQISWFAWCQAVRESRFESIEAQRHKALILQKRQYENAMACWAQSSERSFKKSCLAAWMQCAREGKALQEERIRRSTAAVSAMSTLCQANDGTLQQISWLAWCQAVRESRFESIDAQRHKALLLQQRQYGNAMACWAQSSERSFKKTCLAAWRQCANEGKSLQEERIRSSTAALSAVSTLGQANDGTLKQMSWLAWCQAVRESRFESIEAQRHKALLLQQRQYENAMACWAQSSERSFKKSCLAAWMQCVDEGKALQKERIRRSTAALSAISTFGQANDGTLKQMSWLAWCQAVRESRFESIEAQRHKALLLQQRQCDHALACWAQSSERSFKTACLAAWMQCLRERRALQEERIRRSTAALSAVSTFGQANDGTLKQMSWLAWCQAVRESRVEIRFVAIDAERHKALLLQQSRYEHALACWAQSSERSFRKSCLAAWMQCAREGKALQEERIRSSTAALSAVSAFGQANDGTLKQMSWLAWCQAVRESRFESIDAQRHKASLLQQRQYKHAMACWAQSSERSFKQSCLSAWMQCAREGKALQEERIRSSAAALSAMSTFAEANDGTLKQMSWLAWCQAVRESRFESIGAQRHKALLLQQRQYEHAMACWARSSERTLKNACLAAWLENVKDGKALQEERIRRSTAAVGAMSTFAQANDGTLKQMSWLAWCQVVREATQASQRHRDTKLQQHRFDSALVSWARSCQRGLKKSSVQAWQGVVEEQRKAEQLRLGLHRSFLFWESECHFVQLRSCFGVWSREAQEAGGRARRSELAVDALTRFCKQGSALLKASPPKASDSALLPSQLVALAASTQQPCSPQCLVEAVLRNCASTEQLQQLQQQAKTLAWRCAADLSEMMAEREARFPADNNNKAVGQLPAAAVSGVLSLQQSSPSLGGAPAEAYRAETRRLGRVQSRLAEELQPLVDEVRAGIDHVVGDSKSILTMLLADTVGFQTAPPAAPALVAAATKGPSPATVRNGNFPAGGVSFRPPPPPPGAPTTAAPAPPSPTAPPTAPPPAAPAAPADHAPEEESQQQQQQESSKISRHESDLKFKRGISDAFRSLQAALPALRRQSRNAAAGQEVSRLALPDPPQEPLAMPSPPVTQSLPQRSASPPPSDLAQERRSPRLLSPQQPAPATSAPARRRPAAAFDALAAAGANHRQQIGIGR</sequence>
<feature type="compositionally biased region" description="Pro residues" evidence="1">
    <location>
        <begin position="1957"/>
        <end position="1970"/>
    </location>
</feature>
<feature type="compositionally biased region" description="Low complexity" evidence="1">
    <location>
        <begin position="2003"/>
        <end position="2017"/>
    </location>
</feature>
<feature type="region of interest" description="Disordered" evidence="1">
    <location>
        <begin position="1838"/>
        <end position="1918"/>
    </location>
</feature>
<evidence type="ECO:0000313" key="2">
    <source>
        <dbReference type="EMBL" id="CAE8716240.1"/>
    </source>
</evidence>
<name>A0A813L067_POLGL</name>
<feature type="compositionally biased region" description="Pro residues" evidence="1">
    <location>
        <begin position="1857"/>
        <end position="1888"/>
    </location>
</feature>
<evidence type="ECO:0000256" key="1">
    <source>
        <dbReference type="SAM" id="MobiDB-lite"/>
    </source>
</evidence>
<protein>
    <submittedName>
        <fullName evidence="2">Uncharacterized protein</fullName>
    </submittedName>
</protein>
<dbReference type="Proteomes" id="UP000626109">
    <property type="component" value="Unassembled WGS sequence"/>
</dbReference>
<gene>
    <name evidence="2" type="ORF">PGLA2088_LOCUS38972</name>
</gene>
<proteinExistence type="predicted"/>
<accession>A0A813L067</accession>
<evidence type="ECO:0000313" key="3">
    <source>
        <dbReference type="Proteomes" id="UP000626109"/>
    </source>
</evidence>
<feature type="compositionally biased region" description="Polar residues" evidence="1">
    <location>
        <begin position="1971"/>
        <end position="1980"/>
    </location>
</feature>